<feature type="domain" description="BRCT" evidence="2">
    <location>
        <begin position="117"/>
        <end position="256"/>
    </location>
</feature>
<dbReference type="Gene3D" id="3.40.50.10190">
    <property type="entry name" value="BRCT domain"/>
    <property type="match status" value="2"/>
</dbReference>
<dbReference type="InterPro" id="IPR036420">
    <property type="entry name" value="BRCT_dom_sf"/>
</dbReference>
<feature type="compositionally biased region" description="Low complexity" evidence="1">
    <location>
        <begin position="85"/>
        <end position="95"/>
    </location>
</feature>
<dbReference type="GeneID" id="91097602"/>
<feature type="compositionally biased region" description="Low complexity" evidence="1">
    <location>
        <begin position="337"/>
        <end position="357"/>
    </location>
</feature>
<feature type="region of interest" description="Disordered" evidence="1">
    <location>
        <begin position="740"/>
        <end position="764"/>
    </location>
</feature>
<feature type="compositionally biased region" description="Basic and acidic residues" evidence="1">
    <location>
        <begin position="408"/>
        <end position="422"/>
    </location>
</feature>
<feature type="region of interest" description="Disordered" evidence="1">
    <location>
        <begin position="558"/>
        <end position="629"/>
    </location>
</feature>
<evidence type="ECO:0000256" key="1">
    <source>
        <dbReference type="SAM" id="MobiDB-lite"/>
    </source>
</evidence>
<dbReference type="RefSeq" id="XP_066078741.1">
    <property type="nucleotide sequence ID" value="XM_066222644.1"/>
</dbReference>
<evidence type="ECO:0000313" key="3">
    <source>
        <dbReference type="EMBL" id="WWC91979.1"/>
    </source>
</evidence>
<dbReference type="AlphaFoldDB" id="A0AAX4K3M5"/>
<feature type="region of interest" description="Disordered" evidence="1">
    <location>
        <begin position="1"/>
        <end position="104"/>
    </location>
</feature>
<keyword evidence="4" id="KW-1185">Reference proteome</keyword>
<accession>A0AAX4K3M5</accession>
<dbReference type="Pfam" id="PF16589">
    <property type="entry name" value="BRCT_2"/>
    <property type="match status" value="1"/>
</dbReference>
<dbReference type="PROSITE" id="PS50172">
    <property type="entry name" value="BRCT"/>
    <property type="match status" value="2"/>
</dbReference>
<dbReference type="Proteomes" id="UP001355207">
    <property type="component" value="Chromosome 9"/>
</dbReference>
<feature type="compositionally biased region" description="Basic and acidic residues" evidence="1">
    <location>
        <begin position="27"/>
        <end position="49"/>
    </location>
</feature>
<dbReference type="InterPro" id="IPR001357">
    <property type="entry name" value="BRCT_dom"/>
</dbReference>
<evidence type="ECO:0000313" key="4">
    <source>
        <dbReference type="Proteomes" id="UP001355207"/>
    </source>
</evidence>
<feature type="compositionally biased region" description="Basic and acidic residues" evidence="1">
    <location>
        <begin position="361"/>
        <end position="370"/>
    </location>
</feature>
<feature type="region of interest" description="Disordered" evidence="1">
    <location>
        <begin position="494"/>
        <end position="538"/>
    </location>
</feature>
<feature type="domain" description="BRCT" evidence="2">
    <location>
        <begin position="634"/>
        <end position="732"/>
    </location>
</feature>
<gene>
    <name evidence="3" type="ORF">L201_006933</name>
</gene>
<sequence>MGYKIKTNGRPSWSEYYDSTRGSCEASKNDMRDQYRDGGYRRSKSESRSRSRSRSRSPVPSSRKENRFLPTSTSPPLQPPPPTRLRPSLLLSYRPDNNDSLERRHQDQIERFRNILRPKPIFAGKTFYIHIEGGRRKYPSYGLIEMIRRHGGSLCRDPDSMNVTNIIVNLSQATTPFDVVYSIDKLFNRKIRRPSFGQWNLDNIITYLAKLSGSSHNHSNSNSKSSLLQRKVVLREEWLVECIEKGRLIEEEDYYGGWEVRGTYDPYCVNDRKRSPSPHIVYSPLRKDNSVSSSPDCSSRREQHRLSSVSPPPSPPPPPPPFEISTKLPSDPRKLLSKTSSNTNSSNTNDDVNRNNNLEISLHDSTHQQAKDSTTSTSSNSIQEELEGPELPPGFRRRTGLVYQTDIDSNHGDGKVKDEERPSTLPNGQNVETPSLVPPDDGSLDKQNVSEKSVERDIDPNLSAQTAHLEEKQKEQVGEKKDEYMERVIQVKQEIIPSEVPDVKPDLALLNSTGDGQSPKPSSAPSPTQSNISDRLLTPISMTSQFPMDRPKAELLPRSVHPVASSTKNKTNTISATKKALNPTCSSSSSSSSIPPTARQSIPRKSANPKREKKITNRTEVPKFATGKNPEKKVFNNGLSPLTFHIFDSGNSREKSFAEMLISANGGIIASATYATYNIIPLSPNEDLTDHFHIQSFIQDIEKQPGRMAVSADWIQDCIQAQRLLPLDNYTISLNNLNSHVDGEEEEGEEEESDCGDVGSDSFQ</sequence>
<feature type="compositionally biased region" description="Polar residues" evidence="1">
    <location>
        <begin position="424"/>
        <end position="433"/>
    </location>
</feature>
<proteinExistence type="predicted"/>
<feature type="compositionally biased region" description="Acidic residues" evidence="1">
    <location>
        <begin position="743"/>
        <end position="755"/>
    </location>
</feature>
<dbReference type="EMBL" id="CP144106">
    <property type="protein sequence ID" value="WWC91979.1"/>
    <property type="molecule type" value="Genomic_DNA"/>
</dbReference>
<dbReference type="SMART" id="SM00292">
    <property type="entry name" value="BRCT"/>
    <property type="match status" value="2"/>
</dbReference>
<feature type="compositionally biased region" description="Pro residues" evidence="1">
    <location>
        <begin position="310"/>
        <end position="322"/>
    </location>
</feature>
<protein>
    <recommendedName>
        <fullName evidence="2">BRCT domain-containing protein</fullName>
    </recommendedName>
</protein>
<reference evidence="3 4" key="1">
    <citation type="submission" date="2024-01" db="EMBL/GenBank/DDBJ databases">
        <title>Comparative genomics of Cryptococcus and Kwoniella reveals pathogenesis evolution and contrasting modes of karyotype evolution via chromosome fusion or intercentromeric recombination.</title>
        <authorList>
            <person name="Coelho M.A."/>
            <person name="David-Palma M."/>
            <person name="Shea T."/>
            <person name="Bowers K."/>
            <person name="McGinley-Smith S."/>
            <person name="Mohammad A.W."/>
            <person name="Gnirke A."/>
            <person name="Yurkov A.M."/>
            <person name="Nowrousian M."/>
            <person name="Sun S."/>
            <person name="Cuomo C.A."/>
            <person name="Heitman J."/>
        </authorList>
    </citation>
    <scope>NUCLEOTIDE SEQUENCE [LARGE SCALE GENOMIC DNA]</scope>
    <source>
        <strain evidence="3 4">CBS 6074</strain>
    </source>
</reference>
<organism evidence="3 4">
    <name type="scientific">Kwoniella dendrophila CBS 6074</name>
    <dbReference type="NCBI Taxonomy" id="1295534"/>
    <lineage>
        <taxon>Eukaryota</taxon>
        <taxon>Fungi</taxon>
        <taxon>Dikarya</taxon>
        <taxon>Basidiomycota</taxon>
        <taxon>Agaricomycotina</taxon>
        <taxon>Tremellomycetes</taxon>
        <taxon>Tremellales</taxon>
        <taxon>Cryptococcaceae</taxon>
        <taxon>Kwoniella</taxon>
    </lineage>
</organism>
<dbReference type="SUPFAM" id="SSF52113">
    <property type="entry name" value="BRCT domain"/>
    <property type="match status" value="2"/>
</dbReference>
<feature type="compositionally biased region" description="Basic and acidic residues" evidence="1">
    <location>
        <begin position="448"/>
        <end position="459"/>
    </location>
</feature>
<feature type="compositionally biased region" description="Polar residues" evidence="1">
    <location>
        <begin position="510"/>
        <end position="533"/>
    </location>
</feature>
<name>A0AAX4K3M5_9TREE</name>
<feature type="compositionally biased region" description="Polar residues" evidence="1">
    <location>
        <begin position="564"/>
        <end position="576"/>
    </location>
</feature>
<feature type="region of interest" description="Disordered" evidence="1">
    <location>
        <begin position="269"/>
        <end position="482"/>
    </location>
</feature>
<feature type="compositionally biased region" description="Polar residues" evidence="1">
    <location>
        <begin position="371"/>
        <end position="383"/>
    </location>
</feature>
<evidence type="ECO:0000259" key="2">
    <source>
        <dbReference type="PROSITE" id="PS50172"/>
    </source>
</evidence>
<feature type="compositionally biased region" description="Basic and acidic residues" evidence="1">
    <location>
        <begin position="468"/>
        <end position="482"/>
    </location>
</feature>